<name>A0ABQ1YJ01_9BACT</name>
<evidence type="ECO:0000256" key="4">
    <source>
        <dbReference type="ARBA" id="ARBA00022989"/>
    </source>
</evidence>
<protein>
    <submittedName>
        <fullName evidence="9">ABC transporter permease</fullName>
    </submittedName>
</protein>
<dbReference type="Pfam" id="PF12704">
    <property type="entry name" value="MacB_PCD"/>
    <property type="match status" value="2"/>
</dbReference>
<feature type="domain" description="MacB-like periplasmic core" evidence="8">
    <location>
        <begin position="31"/>
        <end position="241"/>
    </location>
</feature>
<dbReference type="EMBL" id="BMIA01000001">
    <property type="protein sequence ID" value="GGH25850.1"/>
    <property type="molecule type" value="Genomic_DNA"/>
</dbReference>
<dbReference type="InterPro" id="IPR003838">
    <property type="entry name" value="ABC3_permease_C"/>
</dbReference>
<evidence type="ECO:0000256" key="2">
    <source>
        <dbReference type="ARBA" id="ARBA00022475"/>
    </source>
</evidence>
<feature type="transmembrane region" description="Helical" evidence="6">
    <location>
        <begin position="767"/>
        <end position="787"/>
    </location>
</feature>
<feature type="transmembrane region" description="Helical" evidence="6">
    <location>
        <begin position="383"/>
        <end position="406"/>
    </location>
</feature>
<keyword evidence="3 6" id="KW-0812">Transmembrane</keyword>
<organism evidence="9 10">
    <name type="scientific">Dyadobacter endophyticus</name>
    <dbReference type="NCBI Taxonomy" id="1749036"/>
    <lineage>
        <taxon>Bacteria</taxon>
        <taxon>Pseudomonadati</taxon>
        <taxon>Bacteroidota</taxon>
        <taxon>Cytophagia</taxon>
        <taxon>Cytophagales</taxon>
        <taxon>Spirosomataceae</taxon>
        <taxon>Dyadobacter</taxon>
    </lineage>
</organism>
<keyword evidence="10" id="KW-1185">Reference proteome</keyword>
<feature type="domain" description="ABC3 transporter permease C-terminal" evidence="7">
    <location>
        <begin position="294"/>
        <end position="411"/>
    </location>
</feature>
<feature type="transmembrane region" description="Helical" evidence="6">
    <location>
        <begin position="287"/>
        <end position="308"/>
    </location>
</feature>
<sequence>MHSHSEPNPDPMLKNYLKLAFRNLVKDKFYSLINILGLTIGVTCGMLLFLYVVDELSYDRYHKKASQIYRIVSYIREPDKVNKWVSTQPPLVKTLKQDYPFVENYVRFFSNGRMMFRQGERQFYEEDIYAVDSTVFDVFTYKFIEGNPKALQQPGSVVLTRRVAERFFGKSPALGQILQTNDSTSYKITGVIEDVPKNSHFTFNALVSLNQNQRNADGWGGFYINSYLLLSKNADLKKLEAGFPGLYEKYMSGIFKRMGIHITYQMQPLTSIHLHSKFDGESNGDIGYVYTFSAVAFFMLLIASINYMNLATAQSARRAKEVGLRKVMGSLKGALIRQFLTESILITLISLVASLILVALLLPFFNNVSGKAISYMQLLSPQFVLIGLSVVVFTGLVSGSYPAFYLSSFEPANVLKGTFKARGGGFFRKALVVTQFSISLIMLICTWIVYQQLNYMRNKDMGYDREQVLTIDYQDNQPKDKYNAFRKELLDNPNIQSVASASAPVSNIGGRIIFTVESNTGMKEMGFKPTAIDHDYLKTMGMKLIAGRNFSDELPADTANSVLINEAAVKRMNWKEPIGKKIILGTVPADGKNPPPTTQVAGVVRDFHQQSLYNPIEPMIMVYRRANGVIHIKIKTQNTAQTLEYIGQKWRQTYPDKLFEYRFLDQDFENAYHADELRGKICTTFSGLTILIACLGLFGLATFTTEQRVKEIGVRKVLGGSAASVVLLLSKDFTRLVLFSFPIAIPVAWFAMNKWLQSFPYKADMSIWIFIASCVATLLICWLTVIYQSLKAALANPVKSLRSE</sequence>
<reference evidence="10" key="1">
    <citation type="journal article" date="2019" name="Int. J. Syst. Evol. Microbiol.">
        <title>The Global Catalogue of Microorganisms (GCM) 10K type strain sequencing project: providing services to taxonomists for standard genome sequencing and annotation.</title>
        <authorList>
            <consortium name="The Broad Institute Genomics Platform"/>
            <consortium name="The Broad Institute Genome Sequencing Center for Infectious Disease"/>
            <person name="Wu L."/>
            <person name="Ma J."/>
        </authorList>
    </citation>
    <scope>NUCLEOTIDE SEQUENCE [LARGE SCALE GENOMIC DNA]</scope>
    <source>
        <strain evidence="10">CGMCC 1.15288</strain>
    </source>
</reference>
<evidence type="ECO:0000259" key="7">
    <source>
        <dbReference type="Pfam" id="PF02687"/>
    </source>
</evidence>
<comment type="caution">
    <text evidence="9">The sequence shown here is derived from an EMBL/GenBank/DDBJ whole genome shotgun (WGS) entry which is preliminary data.</text>
</comment>
<evidence type="ECO:0000256" key="5">
    <source>
        <dbReference type="ARBA" id="ARBA00023136"/>
    </source>
</evidence>
<evidence type="ECO:0000313" key="9">
    <source>
        <dbReference type="EMBL" id="GGH25850.1"/>
    </source>
</evidence>
<dbReference type="PANTHER" id="PTHR30572:SF18">
    <property type="entry name" value="ABC-TYPE MACROLIDE FAMILY EXPORT SYSTEM PERMEASE COMPONENT 2"/>
    <property type="match status" value="1"/>
</dbReference>
<feature type="transmembrane region" description="Helical" evidence="6">
    <location>
        <begin position="344"/>
        <end position="362"/>
    </location>
</feature>
<feature type="transmembrane region" description="Helical" evidence="6">
    <location>
        <begin position="29"/>
        <end position="53"/>
    </location>
</feature>
<dbReference type="Pfam" id="PF02687">
    <property type="entry name" value="FtsX"/>
    <property type="match status" value="2"/>
</dbReference>
<feature type="transmembrane region" description="Helical" evidence="6">
    <location>
        <begin position="426"/>
        <end position="450"/>
    </location>
</feature>
<dbReference type="InterPro" id="IPR025857">
    <property type="entry name" value="MacB_PCD"/>
</dbReference>
<dbReference type="PANTHER" id="PTHR30572">
    <property type="entry name" value="MEMBRANE COMPONENT OF TRANSPORTER-RELATED"/>
    <property type="match status" value="1"/>
</dbReference>
<feature type="domain" description="ABC3 transporter permease C-terminal" evidence="7">
    <location>
        <begin position="684"/>
        <end position="795"/>
    </location>
</feature>
<feature type="domain" description="MacB-like periplasmic core" evidence="8">
    <location>
        <begin position="466"/>
        <end position="617"/>
    </location>
</feature>
<evidence type="ECO:0000313" key="10">
    <source>
        <dbReference type="Proteomes" id="UP000600214"/>
    </source>
</evidence>
<evidence type="ECO:0000256" key="6">
    <source>
        <dbReference type="SAM" id="Phobius"/>
    </source>
</evidence>
<evidence type="ECO:0000256" key="1">
    <source>
        <dbReference type="ARBA" id="ARBA00004651"/>
    </source>
</evidence>
<feature type="transmembrane region" description="Helical" evidence="6">
    <location>
        <begin position="681"/>
        <end position="700"/>
    </location>
</feature>
<dbReference type="Proteomes" id="UP000600214">
    <property type="component" value="Unassembled WGS sequence"/>
</dbReference>
<accession>A0ABQ1YJ01</accession>
<keyword evidence="2" id="KW-1003">Cell membrane</keyword>
<evidence type="ECO:0000259" key="8">
    <source>
        <dbReference type="Pfam" id="PF12704"/>
    </source>
</evidence>
<feature type="transmembrane region" description="Helical" evidence="6">
    <location>
        <begin position="736"/>
        <end position="755"/>
    </location>
</feature>
<gene>
    <name evidence="9" type="ORF">GCM10007423_10390</name>
</gene>
<proteinExistence type="predicted"/>
<keyword evidence="4 6" id="KW-1133">Transmembrane helix</keyword>
<comment type="subcellular location">
    <subcellularLocation>
        <location evidence="1">Cell membrane</location>
        <topology evidence="1">Multi-pass membrane protein</topology>
    </subcellularLocation>
</comment>
<dbReference type="InterPro" id="IPR050250">
    <property type="entry name" value="Macrolide_Exporter_MacB"/>
</dbReference>
<evidence type="ECO:0000256" key="3">
    <source>
        <dbReference type="ARBA" id="ARBA00022692"/>
    </source>
</evidence>
<keyword evidence="5 6" id="KW-0472">Membrane</keyword>